<protein>
    <submittedName>
        <fullName evidence="3">Uncharacterized protein</fullName>
    </submittedName>
</protein>
<sequence>MSLDDNMVHQHPCACCALLVDCKVKNQELQAFIAKREWGMEQDLTRFREQYRDSFKRNRLKEIEELKATAASQKANLTSQIEDLKKDLKEKTCQLNEAQKQLKLAQDDDVCAKLRRDLRMAEVREKDSTQARISDSTQARISEHRGFEEQLRRAQEDLTAKDEEILALHKAKNEFLFRLTDEGEGPVHAKPTKIKDLCPMEHTQVEAHEAKLTCVIGLARKQETRLNAAQRSVEQELRQKQLQLEVRDLQLQTLTEANEFMMQNVTRLTEDVTRLHREMQQFVKEPTTSECGTESRPQTVEQSHRETVPEVEVSAQDLCEQRRLTADSSQAATNVRMPFQVIEEEKQRRKEKSIRNVLCCFRQSHLETVSEEEVSAQNLRKKKGQLIRTGAFKQAKTADSSQKTTNLRMPFQEGCGDCMVSNHESAQVSYGSSLKSNQPLRAQCGKAQYHEAQYGGARCQQGPVPRGPVQRGPVRLRPSASEAQYSKAELRP</sequence>
<proteinExistence type="predicted"/>
<reference evidence="3 4" key="1">
    <citation type="submission" date="2024-04" db="EMBL/GenBank/DDBJ databases">
        <authorList>
            <person name="Waldvogel A.-M."/>
            <person name="Schoenle A."/>
        </authorList>
    </citation>
    <scope>NUCLEOTIDE SEQUENCE [LARGE SCALE GENOMIC DNA]</scope>
</reference>
<evidence type="ECO:0000313" key="4">
    <source>
        <dbReference type="Proteomes" id="UP001497482"/>
    </source>
</evidence>
<keyword evidence="4" id="KW-1185">Reference proteome</keyword>
<gene>
    <name evidence="3" type="ORF">KC01_LOCUS16774</name>
</gene>
<accession>A0AAV2KCL4</accession>
<evidence type="ECO:0000256" key="2">
    <source>
        <dbReference type="SAM" id="MobiDB-lite"/>
    </source>
</evidence>
<dbReference type="EMBL" id="OZ035839">
    <property type="protein sequence ID" value="CAL1586780.1"/>
    <property type="molecule type" value="Genomic_DNA"/>
</dbReference>
<dbReference type="AlphaFoldDB" id="A0AAV2KCL4"/>
<dbReference type="Proteomes" id="UP001497482">
    <property type="component" value="Chromosome 17"/>
</dbReference>
<feature type="coiled-coil region" evidence="1">
    <location>
        <begin position="60"/>
        <end position="108"/>
    </location>
</feature>
<evidence type="ECO:0000256" key="1">
    <source>
        <dbReference type="SAM" id="Coils"/>
    </source>
</evidence>
<keyword evidence="1" id="KW-0175">Coiled coil</keyword>
<feature type="region of interest" description="Disordered" evidence="2">
    <location>
        <begin position="127"/>
        <end position="147"/>
    </location>
</feature>
<feature type="compositionally biased region" description="Polar residues" evidence="2">
    <location>
        <begin position="130"/>
        <end position="140"/>
    </location>
</feature>
<feature type="compositionally biased region" description="Low complexity" evidence="2">
    <location>
        <begin position="460"/>
        <end position="475"/>
    </location>
</feature>
<feature type="region of interest" description="Disordered" evidence="2">
    <location>
        <begin position="284"/>
        <end position="308"/>
    </location>
</feature>
<evidence type="ECO:0000313" key="3">
    <source>
        <dbReference type="EMBL" id="CAL1586780.1"/>
    </source>
</evidence>
<feature type="compositionally biased region" description="Polar residues" evidence="2">
    <location>
        <begin position="286"/>
        <end position="301"/>
    </location>
</feature>
<feature type="region of interest" description="Disordered" evidence="2">
    <location>
        <begin position="457"/>
        <end position="492"/>
    </location>
</feature>
<name>A0AAV2KCL4_KNICA</name>
<organism evidence="3 4">
    <name type="scientific">Knipowitschia caucasica</name>
    <name type="common">Caucasian dwarf goby</name>
    <name type="synonym">Pomatoschistus caucasicus</name>
    <dbReference type="NCBI Taxonomy" id="637954"/>
    <lineage>
        <taxon>Eukaryota</taxon>
        <taxon>Metazoa</taxon>
        <taxon>Chordata</taxon>
        <taxon>Craniata</taxon>
        <taxon>Vertebrata</taxon>
        <taxon>Euteleostomi</taxon>
        <taxon>Actinopterygii</taxon>
        <taxon>Neopterygii</taxon>
        <taxon>Teleostei</taxon>
        <taxon>Neoteleostei</taxon>
        <taxon>Acanthomorphata</taxon>
        <taxon>Gobiaria</taxon>
        <taxon>Gobiiformes</taxon>
        <taxon>Gobioidei</taxon>
        <taxon>Gobiidae</taxon>
        <taxon>Gobiinae</taxon>
        <taxon>Knipowitschia</taxon>
    </lineage>
</organism>